<reference evidence="1 2" key="2">
    <citation type="submission" date="2013-12" db="EMBL/GenBank/DDBJ databases">
        <authorList>
            <person name="Yu Y."/>
            <person name="Lee S."/>
            <person name="de Baynast K."/>
            <person name="Wissotski M."/>
            <person name="Liu L."/>
            <person name="Talag J."/>
            <person name="Goicoechea J."/>
            <person name="Angelova A."/>
            <person name="Jetty R."/>
            <person name="Kudrna D."/>
            <person name="Golser W."/>
            <person name="Rivera L."/>
            <person name="Zhang J."/>
            <person name="Wing R."/>
        </authorList>
    </citation>
    <scope>NUCLEOTIDE SEQUENCE</scope>
</reference>
<dbReference type="Gramene" id="LPERR04G26330.2">
    <property type="protein sequence ID" value="LPERR04G26330.2"/>
    <property type="gene ID" value="LPERR04G26330"/>
</dbReference>
<name>A0A0D9WBM9_9ORYZ</name>
<sequence length="169" mass="19067">MEAMDAFGSVFGEAKPPPPERGPLLFHAYSHARSLRLLATDLHSLAWDRSLSLSDIDDLRDDVGIGGSCSDFLDYLKSAFSDGEVNLLSPSAHPSLGQECEVPCCKILRKMTKNNYFPYRQWNLKKSPSFQQKQHHHGLRANIVFVCYSAARIAIVWIEQEQELLLEDC</sequence>
<protein>
    <submittedName>
        <fullName evidence="1">Uncharacterized protein</fullName>
    </submittedName>
</protein>
<proteinExistence type="predicted"/>
<dbReference type="EnsemblPlants" id="LPERR04G26330.1">
    <property type="protein sequence ID" value="LPERR04G26330.1"/>
    <property type="gene ID" value="LPERR04G26330"/>
</dbReference>
<dbReference type="HOGENOM" id="CLU_1580798_0_0_1"/>
<dbReference type="STRING" id="77586.A0A0D9WBM9"/>
<dbReference type="EnsemblPlants" id="LPERR04G26330.2">
    <property type="protein sequence ID" value="LPERR04G26330.2"/>
    <property type="gene ID" value="LPERR04G26330"/>
</dbReference>
<reference evidence="1" key="3">
    <citation type="submission" date="2015-04" db="UniProtKB">
        <authorList>
            <consortium name="EnsemblPlants"/>
        </authorList>
    </citation>
    <scope>IDENTIFICATION</scope>
</reference>
<reference evidence="1 2" key="1">
    <citation type="submission" date="2012-08" db="EMBL/GenBank/DDBJ databases">
        <title>Oryza genome evolution.</title>
        <authorList>
            <person name="Wing R.A."/>
        </authorList>
    </citation>
    <scope>NUCLEOTIDE SEQUENCE</scope>
</reference>
<dbReference type="Proteomes" id="UP000032180">
    <property type="component" value="Chromosome 4"/>
</dbReference>
<evidence type="ECO:0000313" key="2">
    <source>
        <dbReference type="Proteomes" id="UP000032180"/>
    </source>
</evidence>
<organism evidence="1 2">
    <name type="scientific">Leersia perrieri</name>
    <dbReference type="NCBI Taxonomy" id="77586"/>
    <lineage>
        <taxon>Eukaryota</taxon>
        <taxon>Viridiplantae</taxon>
        <taxon>Streptophyta</taxon>
        <taxon>Embryophyta</taxon>
        <taxon>Tracheophyta</taxon>
        <taxon>Spermatophyta</taxon>
        <taxon>Magnoliopsida</taxon>
        <taxon>Liliopsida</taxon>
        <taxon>Poales</taxon>
        <taxon>Poaceae</taxon>
        <taxon>BOP clade</taxon>
        <taxon>Oryzoideae</taxon>
        <taxon>Oryzeae</taxon>
        <taxon>Oryzinae</taxon>
        <taxon>Leersia</taxon>
    </lineage>
</organism>
<keyword evidence="2" id="KW-1185">Reference proteome</keyword>
<evidence type="ECO:0000313" key="1">
    <source>
        <dbReference type="EnsemblPlants" id="LPERR04G26330.2"/>
    </source>
</evidence>
<dbReference type="PANTHER" id="PTHR35770:SF1">
    <property type="entry name" value="U2 SMALL NUCLEAR RIBONUCLEOPROTEIN AUXILIARY FACTOR-LIKE PROTEIN"/>
    <property type="match status" value="1"/>
</dbReference>
<dbReference type="PANTHER" id="PTHR35770">
    <property type="entry name" value="U2 SMALL NUCLEAR RIBONUCLEOPROTEIN AUXILIARY FACTOR-LIKE PROTEIN"/>
    <property type="match status" value="1"/>
</dbReference>
<dbReference type="Gramene" id="LPERR04G26330.1">
    <property type="protein sequence ID" value="LPERR04G26330.1"/>
    <property type="gene ID" value="LPERR04G26330"/>
</dbReference>
<dbReference type="AlphaFoldDB" id="A0A0D9WBM9"/>
<accession>A0A0D9WBM9</accession>